<organism evidence="5 6">
    <name type="scientific">Posidoniimonas corsicana</name>
    <dbReference type="NCBI Taxonomy" id="1938618"/>
    <lineage>
        <taxon>Bacteria</taxon>
        <taxon>Pseudomonadati</taxon>
        <taxon>Planctomycetota</taxon>
        <taxon>Planctomycetia</taxon>
        <taxon>Pirellulales</taxon>
        <taxon>Lacipirellulaceae</taxon>
        <taxon>Posidoniimonas</taxon>
    </lineage>
</organism>
<gene>
    <name evidence="5" type="ORF">KOR34_37790</name>
</gene>
<reference evidence="5 6" key="1">
    <citation type="submission" date="2019-02" db="EMBL/GenBank/DDBJ databases">
        <title>Deep-cultivation of Planctomycetes and their phenomic and genomic characterization uncovers novel biology.</title>
        <authorList>
            <person name="Wiegand S."/>
            <person name="Jogler M."/>
            <person name="Boedeker C."/>
            <person name="Pinto D."/>
            <person name="Vollmers J."/>
            <person name="Rivas-Marin E."/>
            <person name="Kohn T."/>
            <person name="Peeters S.H."/>
            <person name="Heuer A."/>
            <person name="Rast P."/>
            <person name="Oberbeckmann S."/>
            <person name="Bunk B."/>
            <person name="Jeske O."/>
            <person name="Meyerdierks A."/>
            <person name="Storesund J.E."/>
            <person name="Kallscheuer N."/>
            <person name="Luecker S."/>
            <person name="Lage O.M."/>
            <person name="Pohl T."/>
            <person name="Merkel B.J."/>
            <person name="Hornburger P."/>
            <person name="Mueller R.-W."/>
            <person name="Bruemmer F."/>
            <person name="Labrenz M."/>
            <person name="Spormann A.M."/>
            <person name="Op Den Camp H."/>
            <person name="Overmann J."/>
            <person name="Amann R."/>
            <person name="Jetten M.S.M."/>
            <person name="Mascher T."/>
            <person name="Medema M.H."/>
            <person name="Devos D.P."/>
            <person name="Kaster A.-K."/>
            <person name="Ovreas L."/>
            <person name="Rohde M."/>
            <person name="Galperin M.Y."/>
            <person name="Jogler C."/>
        </authorList>
    </citation>
    <scope>NUCLEOTIDE SEQUENCE [LARGE SCALE GENOMIC DNA]</scope>
    <source>
        <strain evidence="5 6">KOR34</strain>
    </source>
</reference>
<keyword evidence="6" id="KW-1185">Reference proteome</keyword>
<protein>
    <submittedName>
        <fullName evidence="5">Penicillinase repressor</fullName>
    </submittedName>
</protein>
<dbReference type="Gene3D" id="1.10.10.10">
    <property type="entry name" value="Winged helix-like DNA-binding domain superfamily/Winged helix DNA-binding domain"/>
    <property type="match status" value="1"/>
</dbReference>
<dbReference type="InterPro" id="IPR036388">
    <property type="entry name" value="WH-like_DNA-bd_sf"/>
</dbReference>
<dbReference type="SUPFAM" id="SSF46785">
    <property type="entry name" value="Winged helix' DNA-binding domain"/>
    <property type="match status" value="1"/>
</dbReference>
<dbReference type="AlphaFoldDB" id="A0A5C5V7I8"/>
<evidence type="ECO:0000256" key="4">
    <source>
        <dbReference type="ARBA" id="ARBA00023163"/>
    </source>
</evidence>
<accession>A0A5C5V7I8</accession>
<evidence type="ECO:0000313" key="5">
    <source>
        <dbReference type="EMBL" id="TWT33943.1"/>
    </source>
</evidence>
<dbReference type="EMBL" id="SIHJ01000002">
    <property type="protein sequence ID" value="TWT33943.1"/>
    <property type="molecule type" value="Genomic_DNA"/>
</dbReference>
<evidence type="ECO:0000313" key="6">
    <source>
        <dbReference type="Proteomes" id="UP000316714"/>
    </source>
</evidence>
<dbReference type="Proteomes" id="UP000316714">
    <property type="component" value="Unassembled WGS sequence"/>
</dbReference>
<keyword evidence="2" id="KW-0805">Transcription regulation</keyword>
<evidence type="ECO:0000256" key="3">
    <source>
        <dbReference type="ARBA" id="ARBA00023125"/>
    </source>
</evidence>
<dbReference type="InterPro" id="IPR036390">
    <property type="entry name" value="WH_DNA-bd_sf"/>
</dbReference>
<comment type="caution">
    <text evidence="5">The sequence shown here is derived from an EMBL/GenBank/DDBJ whole genome shotgun (WGS) entry which is preliminary data.</text>
</comment>
<dbReference type="GO" id="GO:0045892">
    <property type="term" value="P:negative regulation of DNA-templated transcription"/>
    <property type="evidence" value="ECO:0007669"/>
    <property type="project" value="InterPro"/>
</dbReference>
<dbReference type="Pfam" id="PF03965">
    <property type="entry name" value="Penicillinase_R"/>
    <property type="match status" value="1"/>
</dbReference>
<sequence length="130" mass="14664">MTKALVNHLTRREREVLYAVYELGEGSVAEVQEHLADPSYNAVRRQLDALAKKELITFRKSGRRFLYSPAAPKMEQGVAALKEVLKAFFDGSPALGFTSVLRSKDRSLQEMEIESVRKLLAEDRGETHAE</sequence>
<evidence type="ECO:0000256" key="2">
    <source>
        <dbReference type="ARBA" id="ARBA00023015"/>
    </source>
</evidence>
<evidence type="ECO:0000256" key="1">
    <source>
        <dbReference type="ARBA" id="ARBA00011046"/>
    </source>
</evidence>
<keyword evidence="3" id="KW-0238">DNA-binding</keyword>
<dbReference type="GO" id="GO:0003677">
    <property type="term" value="F:DNA binding"/>
    <property type="evidence" value="ECO:0007669"/>
    <property type="project" value="UniProtKB-KW"/>
</dbReference>
<comment type="similarity">
    <text evidence="1">Belongs to the BlaI transcriptional regulatory family.</text>
</comment>
<name>A0A5C5V7I8_9BACT</name>
<proteinExistence type="inferred from homology"/>
<keyword evidence="4" id="KW-0804">Transcription</keyword>
<dbReference type="InterPro" id="IPR005650">
    <property type="entry name" value="BlaI_family"/>
</dbReference>